<sequence length="84" mass="9079">MSLGGGIFLIVVGAILAFAINVDLGWIDLHMVGYICLVAGVIVTILGIVLMTRKRTSKVTRSTSVDPNTGRRVDTTQRDDPTDY</sequence>
<evidence type="ECO:0000313" key="4">
    <source>
        <dbReference type="EMBL" id="QDZ14216.1"/>
    </source>
</evidence>
<name>A0A5B8M1S8_9MICO</name>
<accession>A0A5B8M1S8</accession>
<dbReference type="AlphaFoldDB" id="A0A5B8M1S8"/>
<dbReference type="Pfam" id="PF20059">
    <property type="entry name" value="DUF6458"/>
    <property type="match status" value="1"/>
</dbReference>
<evidence type="ECO:0000256" key="1">
    <source>
        <dbReference type="SAM" id="MobiDB-lite"/>
    </source>
</evidence>
<gene>
    <name evidence="4" type="ORF">FPZ11_05050</name>
</gene>
<feature type="domain" description="DUF6458" evidence="3">
    <location>
        <begin position="1"/>
        <end position="73"/>
    </location>
</feature>
<dbReference type="OrthoDB" id="4775046at2"/>
<evidence type="ECO:0000313" key="5">
    <source>
        <dbReference type="Proteomes" id="UP000320216"/>
    </source>
</evidence>
<keyword evidence="2" id="KW-1133">Transmembrane helix</keyword>
<keyword evidence="2" id="KW-0812">Transmembrane</keyword>
<keyword evidence="5" id="KW-1185">Reference proteome</keyword>
<dbReference type="KEGG" id="huw:FPZ11_05050"/>
<dbReference type="EMBL" id="CP042305">
    <property type="protein sequence ID" value="QDZ14216.1"/>
    <property type="molecule type" value="Genomic_DNA"/>
</dbReference>
<evidence type="ECO:0000259" key="3">
    <source>
        <dbReference type="Pfam" id="PF20059"/>
    </source>
</evidence>
<evidence type="ECO:0000256" key="2">
    <source>
        <dbReference type="SAM" id="Phobius"/>
    </source>
</evidence>
<reference evidence="4 5" key="1">
    <citation type="submission" date="2019-07" db="EMBL/GenBank/DDBJ databases">
        <title>Full genome sequence of Humibacter sp. WJ7-1.</title>
        <authorList>
            <person name="Im W.-T."/>
        </authorList>
    </citation>
    <scope>NUCLEOTIDE SEQUENCE [LARGE SCALE GENOMIC DNA]</scope>
    <source>
        <strain evidence="4 5">WJ7-1</strain>
    </source>
</reference>
<proteinExistence type="predicted"/>
<dbReference type="InterPro" id="IPR045597">
    <property type="entry name" value="DUF6458"/>
</dbReference>
<protein>
    <recommendedName>
        <fullName evidence="3">DUF6458 domain-containing protein</fullName>
    </recommendedName>
</protein>
<feature type="transmembrane region" description="Helical" evidence="2">
    <location>
        <begin position="29"/>
        <end position="51"/>
    </location>
</feature>
<organism evidence="4 5">
    <name type="scientific">Humibacter ginsenosidimutans</name>
    <dbReference type="NCBI Taxonomy" id="2599293"/>
    <lineage>
        <taxon>Bacteria</taxon>
        <taxon>Bacillati</taxon>
        <taxon>Actinomycetota</taxon>
        <taxon>Actinomycetes</taxon>
        <taxon>Micrococcales</taxon>
        <taxon>Microbacteriaceae</taxon>
        <taxon>Humibacter</taxon>
    </lineage>
</organism>
<dbReference type="RefSeq" id="WP_146318905.1">
    <property type="nucleotide sequence ID" value="NZ_CP042305.1"/>
</dbReference>
<dbReference type="Proteomes" id="UP000320216">
    <property type="component" value="Chromosome"/>
</dbReference>
<keyword evidence="2" id="KW-0472">Membrane</keyword>
<feature type="region of interest" description="Disordered" evidence="1">
    <location>
        <begin position="56"/>
        <end position="84"/>
    </location>
</feature>
<feature type="compositionally biased region" description="Basic and acidic residues" evidence="1">
    <location>
        <begin position="69"/>
        <end position="84"/>
    </location>
</feature>